<feature type="region of interest" description="Disordered" evidence="1">
    <location>
        <begin position="763"/>
        <end position="832"/>
    </location>
</feature>
<feature type="transmembrane region" description="Helical" evidence="2">
    <location>
        <begin position="348"/>
        <end position="368"/>
    </location>
</feature>
<feature type="compositionally biased region" description="Low complexity" evidence="1">
    <location>
        <begin position="784"/>
        <end position="793"/>
    </location>
</feature>
<feature type="transmembrane region" description="Helical" evidence="2">
    <location>
        <begin position="546"/>
        <end position="568"/>
    </location>
</feature>
<evidence type="ECO:0000313" key="4">
    <source>
        <dbReference type="EMBL" id="OOK68598.1"/>
    </source>
</evidence>
<accession>A0A1V3WPA9</accession>
<sequence>MADLTRRAVLRMGAGASAGAAGVWALSALLDPLKPQAAPPQAPAPFEPPAAGTSLPTKLSGSFISAARGGIQTNWVIALPPGQTRLLRPVIALHGKDGNAGMMLDLGVEEGLAQLVKAGKPPFAVVGVDGGNTYWHRRASGIDSGAMVLDELLPLLASMGMDTTRVGFLGWSMGGYGALLLGARLGPARTAGICAISPALYTSFTGSAPGAFDSYDDWVAHSVMGLPALNQIPLRVDCGIGDRFYFATRQFVSQLKTAPAGSFSAGGTTRTIGVDNCPASWPGWRPEASPMTLPPQKPGNPADPAGPVRPGERPRRGMGFRPDIEGLRAVAVVAVVLYHAGIPGVVGGYIGVDVFFVISGFLITGLLWREVTTTRTVRLGRFYGARARRLLPAAATVGVATAIGAAALLPPLQARRVFVDGIASALYVGNYRFAGQGTDYLAADQPPSPFQHYWSLGVEEQFYLVWPALIIGTGWLVRRFGRSAGSRAMPYAVALGLVAAASLAAAAIWTRTSPSWAFFSLPTRAWELAVGGLVALSIGHWRRLPLAPAAVVGWGGLALILLTCTQLGPGTPYPGTAALLPVLGTALVIGSGCVTGAMGVGRVLCRPAMRAIGRVSYSWYLWHWPVLLLMPPLLGDSAGLPARLAATIVSAGLAVITLHLVENPGRFAAAFRRSAKASLALAGAASGVAACASALLLTAIPVPAGHGAAAPEAKIAALPSAAASAKAPSPQEVAVRSLFAQVRDAVAAAADLRAVPTNLNPQLAAAPGDKAPSSSTAACGPGVTSASASALRPTPRRRRPSRWSATRMPPCGTRLCNRPPSSGTGGWRRWPK</sequence>
<feature type="transmembrane region" description="Helical" evidence="2">
    <location>
        <begin position="516"/>
        <end position="539"/>
    </location>
</feature>
<dbReference type="PANTHER" id="PTHR23028:SF53">
    <property type="entry name" value="ACYL_TRANSF_3 DOMAIN-CONTAINING PROTEIN"/>
    <property type="match status" value="1"/>
</dbReference>
<dbReference type="GO" id="GO:0009103">
    <property type="term" value="P:lipopolysaccharide biosynthetic process"/>
    <property type="evidence" value="ECO:0007669"/>
    <property type="project" value="TreeGrafter"/>
</dbReference>
<keyword evidence="4" id="KW-0012">Acyltransferase</keyword>
<dbReference type="AlphaFoldDB" id="A0A1V3WPA9"/>
<dbReference type="InterPro" id="IPR006311">
    <property type="entry name" value="TAT_signal"/>
</dbReference>
<dbReference type="Gene3D" id="3.40.50.1820">
    <property type="entry name" value="alpha/beta hydrolase"/>
    <property type="match status" value="1"/>
</dbReference>
<dbReference type="Proteomes" id="UP000189229">
    <property type="component" value="Unassembled WGS sequence"/>
</dbReference>
<comment type="caution">
    <text evidence="4">The sequence shown here is derived from an EMBL/GenBank/DDBJ whole genome shotgun (WGS) entry which is preliminary data.</text>
</comment>
<feature type="transmembrane region" description="Helical" evidence="2">
    <location>
        <begin position="679"/>
        <end position="700"/>
    </location>
</feature>
<evidence type="ECO:0000256" key="2">
    <source>
        <dbReference type="SAM" id="Phobius"/>
    </source>
</evidence>
<dbReference type="GO" id="GO:0016747">
    <property type="term" value="F:acyltransferase activity, transferring groups other than amino-acyl groups"/>
    <property type="evidence" value="ECO:0007669"/>
    <property type="project" value="InterPro"/>
</dbReference>
<evidence type="ECO:0000259" key="3">
    <source>
        <dbReference type="Pfam" id="PF01757"/>
    </source>
</evidence>
<dbReference type="InterPro" id="IPR050879">
    <property type="entry name" value="Acyltransferase_3"/>
</dbReference>
<dbReference type="EMBL" id="MVBM01000007">
    <property type="protein sequence ID" value="OOK68598.1"/>
    <property type="molecule type" value="Genomic_DNA"/>
</dbReference>
<reference evidence="4 5" key="1">
    <citation type="submission" date="2017-02" db="EMBL/GenBank/DDBJ databases">
        <title>Complete genome sequences of Mycobacterium kansasii strains isolated from rhesus macaques.</title>
        <authorList>
            <person name="Panda A."/>
            <person name="Nagaraj S."/>
            <person name="Zhao X."/>
            <person name="Tettelin H."/>
            <person name="Detolla L.J."/>
        </authorList>
    </citation>
    <scope>NUCLEOTIDE SEQUENCE [LARGE SCALE GENOMIC DNA]</scope>
    <source>
        <strain evidence="4 5">11-3813</strain>
    </source>
</reference>
<keyword evidence="2" id="KW-0472">Membrane</keyword>
<evidence type="ECO:0000313" key="5">
    <source>
        <dbReference type="Proteomes" id="UP000189229"/>
    </source>
</evidence>
<keyword evidence="2" id="KW-1133">Transmembrane helix</keyword>
<dbReference type="SUPFAM" id="SSF53474">
    <property type="entry name" value="alpha/beta-Hydrolases"/>
    <property type="match status" value="1"/>
</dbReference>
<name>A0A1V3WPA9_MYCKA</name>
<feature type="transmembrane region" description="Helical" evidence="2">
    <location>
        <begin position="461"/>
        <end position="477"/>
    </location>
</feature>
<feature type="transmembrane region" description="Helical" evidence="2">
    <location>
        <begin position="389"/>
        <end position="409"/>
    </location>
</feature>
<evidence type="ECO:0000256" key="1">
    <source>
        <dbReference type="SAM" id="MobiDB-lite"/>
    </source>
</evidence>
<dbReference type="Pfam" id="PF01757">
    <property type="entry name" value="Acyl_transf_3"/>
    <property type="match status" value="1"/>
</dbReference>
<dbReference type="PROSITE" id="PS51318">
    <property type="entry name" value="TAT"/>
    <property type="match status" value="1"/>
</dbReference>
<organism evidence="4 5">
    <name type="scientific">Mycobacterium kansasii</name>
    <dbReference type="NCBI Taxonomy" id="1768"/>
    <lineage>
        <taxon>Bacteria</taxon>
        <taxon>Bacillati</taxon>
        <taxon>Actinomycetota</taxon>
        <taxon>Actinomycetes</taxon>
        <taxon>Mycobacteriales</taxon>
        <taxon>Mycobacteriaceae</taxon>
        <taxon>Mycobacterium</taxon>
    </lineage>
</organism>
<keyword evidence="2" id="KW-0812">Transmembrane</keyword>
<feature type="domain" description="Acyltransferase 3" evidence="3">
    <location>
        <begin position="323"/>
        <end position="657"/>
    </location>
</feature>
<feature type="transmembrane region" description="Helical" evidence="2">
    <location>
        <begin position="617"/>
        <end position="634"/>
    </location>
</feature>
<dbReference type="InterPro" id="IPR002656">
    <property type="entry name" value="Acyl_transf_3_dom"/>
</dbReference>
<feature type="transmembrane region" description="Helical" evidence="2">
    <location>
        <begin position="489"/>
        <end position="510"/>
    </location>
</feature>
<keyword evidence="4" id="KW-0808">Transferase</keyword>
<feature type="transmembrane region" description="Helical" evidence="2">
    <location>
        <begin position="580"/>
        <end position="605"/>
    </location>
</feature>
<gene>
    <name evidence="4" type="ORF">BZL30_7446</name>
</gene>
<proteinExistence type="predicted"/>
<dbReference type="InterPro" id="IPR029058">
    <property type="entry name" value="AB_hydrolase_fold"/>
</dbReference>
<dbReference type="PANTHER" id="PTHR23028">
    <property type="entry name" value="ACETYLTRANSFERASE"/>
    <property type="match status" value="1"/>
</dbReference>
<feature type="transmembrane region" description="Helical" evidence="2">
    <location>
        <begin position="640"/>
        <end position="658"/>
    </location>
</feature>
<dbReference type="GO" id="GO:0016020">
    <property type="term" value="C:membrane"/>
    <property type="evidence" value="ECO:0007669"/>
    <property type="project" value="TreeGrafter"/>
</dbReference>
<protein>
    <submittedName>
        <fullName evidence="4">Acyltransferase family protein</fullName>
    </submittedName>
</protein>
<feature type="region of interest" description="Disordered" evidence="1">
    <location>
        <begin position="285"/>
        <end position="318"/>
    </location>
</feature>